<dbReference type="SUPFAM" id="SSF56645">
    <property type="entry name" value="Acyl-CoA dehydrogenase NM domain-like"/>
    <property type="match status" value="1"/>
</dbReference>
<dbReference type="Gene3D" id="1.10.540.10">
    <property type="entry name" value="Acyl-CoA dehydrogenase/oxidase, N-terminal domain"/>
    <property type="match status" value="1"/>
</dbReference>
<dbReference type="AlphaFoldDB" id="A0A6J7J9F0"/>
<dbReference type="InterPro" id="IPR009075">
    <property type="entry name" value="AcylCo_DH/oxidase_C"/>
</dbReference>
<dbReference type="InterPro" id="IPR006091">
    <property type="entry name" value="Acyl-CoA_Oxase/DH_mid-dom"/>
</dbReference>
<evidence type="ECO:0000313" key="10">
    <source>
        <dbReference type="EMBL" id="CAB4726313.1"/>
    </source>
</evidence>
<dbReference type="EMBL" id="CAFBOL010000001">
    <property type="protein sequence ID" value="CAB4970515.1"/>
    <property type="molecule type" value="Genomic_DNA"/>
</dbReference>
<dbReference type="InterPro" id="IPR052161">
    <property type="entry name" value="Mycobact_Acyl-CoA_DH"/>
</dbReference>
<dbReference type="EMBL" id="CAFBIY010000069">
    <property type="protein sequence ID" value="CAB4851056.1"/>
    <property type="molecule type" value="Genomic_DNA"/>
</dbReference>
<keyword evidence="4" id="KW-0274">FAD</keyword>
<dbReference type="Gene3D" id="1.20.140.10">
    <property type="entry name" value="Butyryl-CoA Dehydrogenase, subunit A, domain 3"/>
    <property type="match status" value="1"/>
</dbReference>
<feature type="domain" description="Acyl-CoA oxidase/dehydrogenase middle" evidence="7">
    <location>
        <begin position="127"/>
        <end position="221"/>
    </location>
</feature>
<evidence type="ECO:0000313" key="13">
    <source>
        <dbReference type="EMBL" id="CAB4939204.1"/>
    </source>
</evidence>
<dbReference type="GO" id="GO:0050660">
    <property type="term" value="F:flavin adenine dinucleotide binding"/>
    <property type="evidence" value="ECO:0007669"/>
    <property type="project" value="InterPro"/>
</dbReference>
<evidence type="ECO:0000313" key="9">
    <source>
        <dbReference type="EMBL" id="CAB4364115.1"/>
    </source>
</evidence>
<dbReference type="Gene3D" id="2.40.110.10">
    <property type="entry name" value="Butyryl-CoA Dehydrogenase, subunit A, domain 2"/>
    <property type="match status" value="1"/>
</dbReference>
<gene>
    <name evidence="10" type="ORF">UFOPK2656_01794</name>
    <name evidence="11" type="ORF">UFOPK3099_00179</name>
    <name evidence="12" type="ORF">UFOPK3267_01385</name>
    <name evidence="13" type="ORF">UFOPK3651_02031</name>
    <name evidence="14" type="ORF">UFOPK3931_00069</name>
    <name evidence="9" type="ORF">UFOPK4189_01882</name>
</gene>
<evidence type="ECO:0000256" key="5">
    <source>
        <dbReference type="ARBA" id="ARBA00023002"/>
    </source>
</evidence>
<proteinExistence type="inferred from homology"/>
<dbReference type="InterPro" id="IPR013786">
    <property type="entry name" value="AcylCoA_DH/ox_N"/>
</dbReference>
<evidence type="ECO:0000256" key="2">
    <source>
        <dbReference type="ARBA" id="ARBA00009347"/>
    </source>
</evidence>
<dbReference type="InterPro" id="IPR037069">
    <property type="entry name" value="AcylCoA_DH/ox_N_sf"/>
</dbReference>
<dbReference type="InterPro" id="IPR036250">
    <property type="entry name" value="AcylCo_DH-like_C"/>
</dbReference>
<dbReference type="InterPro" id="IPR046373">
    <property type="entry name" value="Acyl-CoA_Oxase/DH_mid-dom_sf"/>
</dbReference>
<evidence type="ECO:0000313" key="12">
    <source>
        <dbReference type="EMBL" id="CAB4851056.1"/>
    </source>
</evidence>
<protein>
    <submittedName>
        <fullName evidence="13">Unannotated protein</fullName>
    </submittedName>
</protein>
<keyword evidence="5" id="KW-0560">Oxidoreductase</keyword>
<keyword evidence="3" id="KW-0285">Flavoprotein</keyword>
<dbReference type="InterPro" id="IPR009100">
    <property type="entry name" value="AcylCoA_DH/oxidase_NM_dom_sf"/>
</dbReference>
<organism evidence="13">
    <name type="scientific">freshwater metagenome</name>
    <dbReference type="NCBI Taxonomy" id="449393"/>
    <lineage>
        <taxon>unclassified sequences</taxon>
        <taxon>metagenomes</taxon>
        <taxon>ecological metagenomes</taxon>
    </lineage>
</organism>
<dbReference type="PANTHER" id="PTHR43292:SF3">
    <property type="entry name" value="ACYL-COA DEHYDROGENASE FADE29"/>
    <property type="match status" value="1"/>
</dbReference>
<dbReference type="Pfam" id="PF02770">
    <property type="entry name" value="Acyl-CoA_dh_M"/>
    <property type="match status" value="1"/>
</dbReference>
<comment type="cofactor">
    <cofactor evidence="1">
        <name>FAD</name>
        <dbReference type="ChEBI" id="CHEBI:57692"/>
    </cofactor>
</comment>
<evidence type="ECO:0000256" key="4">
    <source>
        <dbReference type="ARBA" id="ARBA00022827"/>
    </source>
</evidence>
<evidence type="ECO:0000256" key="1">
    <source>
        <dbReference type="ARBA" id="ARBA00001974"/>
    </source>
</evidence>
<dbReference type="EMBL" id="CAFAAV010000007">
    <property type="protein sequence ID" value="CAB4802077.1"/>
    <property type="molecule type" value="Genomic_DNA"/>
</dbReference>
<sequence length="380" mass="42412">MEFAWTEEETAYREQVRTLVDDRYPGWRDKPVHHSFARSERNQVTELTHELRDRKLLTAHWPAEYGGADQSAWMHIILGEEMWSVGEPRGPQYMSVNWIGPAIMANGTEEQKQEHLGRISDGEAFWCQGFSEPDSGSDLASLKCRAVPDGDEYIVNGQKIWTSHTQLAEWCFLLVRTDPDAEPHKGISVLLVSMDTPGIEVRSIANVAGESSFAEVFFTDVRVPAANRLGPENGGWDIVRAALTYERVGAPRWHRGSVVLDALVVWAKEHDRFDDPIVQSRLGEAKAAIEAARMLAYRVVDERAHKVPPSPNAYVARVSMVRAEKQVAELALWLMGEQGIDGESLAGHTFYPTLTAGVAGGTYEVQLNLVAGLVLQLPRR</sequence>
<dbReference type="EMBL" id="CAEZYF010000010">
    <property type="protein sequence ID" value="CAB4726313.1"/>
    <property type="molecule type" value="Genomic_DNA"/>
</dbReference>
<accession>A0A6J7J9F0</accession>
<dbReference type="EMBL" id="CAESGF010000010">
    <property type="protein sequence ID" value="CAB4364115.1"/>
    <property type="molecule type" value="Genomic_DNA"/>
</dbReference>
<evidence type="ECO:0000259" key="8">
    <source>
        <dbReference type="Pfam" id="PF02771"/>
    </source>
</evidence>
<dbReference type="SUPFAM" id="SSF47203">
    <property type="entry name" value="Acyl-CoA dehydrogenase C-terminal domain-like"/>
    <property type="match status" value="1"/>
</dbReference>
<dbReference type="EMBL" id="CAFBMT010000011">
    <property type="protein sequence ID" value="CAB4939204.1"/>
    <property type="molecule type" value="Genomic_DNA"/>
</dbReference>
<dbReference type="GO" id="GO:0016627">
    <property type="term" value="F:oxidoreductase activity, acting on the CH-CH group of donors"/>
    <property type="evidence" value="ECO:0007669"/>
    <property type="project" value="InterPro"/>
</dbReference>
<evidence type="ECO:0000256" key="3">
    <source>
        <dbReference type="ARBA" id="ARBA00022630"/>
    </source>
</evidence>
<comment type="similarity">
    <text evidence="2">Belongs to the acyl-CoA dehydrogenase family.</text>
</comment>
<dbReference type="Pfam" id="PF00441">
    <property type="entry name" value="Acyl-CoA_dh_1"/>
    <property type="match status" value="1"/>
</dbReference>
<dbReference type="Pfam" id="PF02771">
    <property type="entry name" value="Acyl-CoA_dh_N"/>
    <property type="match status" value="1"/>
</dbReference>
<dbReference type="PANTHER" id="PTHR43292">
    <property type="entry name" value="ACYL-COA DEHYDROGENASE"/>
    <property type="match status" value="1"/>
</dbReference>
<name>A0A6J7J9F0_9ZZZZ</name>
<evidence type="ECO:0000259" key="6">
    <source>
        <dbReference type="Pfam" id="PF00441"/>
    </source>
</evidence>
<reference evidence="13" key="1">
    <citation type="submission" date="2020-05" db="EMBL/GenBank/DDBJ databases">
        <authorList>
            <person name="Chiriac C."/>
            <person name="Salcher M."/>
            <person name="Ghai R."/>
            <person name="Kavagutti S V."/>
        </authorList>
    </citation>
    <scope>NUCLEOTIDE SEQUENCE</scope>
</reference>
<evidence type="ECO:0000313" key="11">
    <source>
        <dbReference type="EMBL" id="CAB4802077.1"/>
    </source>
</evidence>
<dbReference type="GO" id="GO:0005886">
    <property type="term" value="C:plasma membrane"/>
    <property type="evidence" value="ECO:0007669"/>
    <property type="project" value="TreeGrafter"/>
</dbReference>
<feature type="domain" description="Acyl-CoA dehydrogenase/oxidase C-terminal" evidence="6">
    <location>
        <begin position="233"/>
        <end position="371"/>
    </location>
</feature>
<evidence type="ECO:0000313" key="14">
    <source>
        <dbReference type="EMBL" id="CAB4970515.1"/>
    </source>
</evidence>
<dbReference type="FunFam" id="2.40.110.10:FF:000011">
    <property type="entry name" value="Acyl-CoA dehydrogenase FadE34"/>
    <property type="match status" value="1"/>
</dbReference>
<feature type="domain" description="Acyl-CoA dehydrogenase/oxidase N-terminal" evidence="8">
    <location>
        <begin position="6"/>
        <end position="123"/>
    </location>
</feature>
<evidence type="ECO:0000259" key="7">
    <source>
        <dbReference type="Pfam" id="PF02770"/>
    </source>
</evidence>